<keyword evidence="2" id="KW-0812">Transmembrane</keyword>
<dbReference type="AlphaFoldDB" id="A0A1Q2CXM1"/>
<reference evidence="3 4" key="1">
    <citation type="journal article" date="2008" name="Int. J. Syst. Evol. Microbiol.">
        <title>Tessaracoccus flavescens sp. nov., isolated from marine sediment.</title>
        <authorList>
            <person name="Lee D.W."/>
            <person name="Lee S.D."/>
        </authorList>
    </citation>
    <scope>NUCLEOTIDE SEQUENCE [LARGE SCALE GENOMIC DNA]</scope>
    <source>
        <strain evidence="3 4">SST-39T</strain>
    </source>
</reference>
<evidence type="ECO:0000256" key="2">
    <source>
        <dbReference type="SAM" id="Phobius"/>
    </source>
</evidence>
<keyword evidence="2" id="KW-1133">Transmembrane helix</keyword>
<dbReference type="KEGG" id="tfa:BW733_08550"/>
<dbReference type="RefSeq" id="WP_077349631.1">
    <property type="nucleotide sequence ID" value="NZ_CP019607.1"/>
</dbReference>
<keyword evidence="2" id="KW-0472">Membrane</keyword>
<name>A0A1Q2CXM1_9ACTN</name>
<keyword evidence="4" id="KW-1185">Reference proteome</keyword>
<feature type="transmembrane region" description="Helical" evidence="2">
    <location>
        <begin position="565"/>
        <end position="586"/>
    </location>
</feature>
<organism evidence="3 4">
    <name type="scientific">Tessaracoccus flavescens</name>
    <dbReference type="NCBI Taxonomy" id="399497"/>
    <lineage>
        <taxon>Bacteria</taxon>
        <taxon>Bacillati</taxon>
        <taxon>Actinomycetota</taxon>
        <taxon>Actinomycetes</taxon>
        <taxon>Propionibacteriales</taxon>
        <taxon>Propionibacteriaceae</taxon>
        <taxon>Tessaracoccus</taxon>
    </lineage>
</organism>
<accession>A0A1Q2CXM1</accession>
<proteinExistence type="predicted"/>
<dbReference type="STRING" id="399497.BW733_08550"/>
<sequence length="876" mass="94275">MTWSGSDVVVIAARRPVAVALQAVLHDWMVQGLVNPCRIVDLDSMVDGQPAIPSTVLEAGAARTAALQQDLAHTRVGIIRLAIVGVVDEEETAVNPRQAAAVLEAIRQTVPSAPIVQLNVSAGSPGADWSTRALTIFGWHNLAVSPEESVAPSQGSAPLTRSLDDPRWLLLLTGTLCSLTGLWPGQEHAPFDDRQAPSGGLIVPVRAFSRSLSSGSVQDALAQRLVSVHDRYPTPRVDASYALSIDDEASAAVNMAEQLLTKHVDVMPRVRHRTPPPAPQKVGALEAIKQFVSFAGKALASAPRNAIDALNRSVSQATANAVQNAVFGGADSGFAVVVRGVRADGSSATWAEYEQYLDSVIRRAAQGGELPPVAQKPQLWLDFIDGGMTLLDAGSRSAELPPRTLGSQRAVITTTDRVSADPADTFTLPPSLAAFLPNWRIEAGDDIAVGRLFERLDHLAQSQPHLGQAVSAERNRLREWANRVRGSYAGHIGRRLGDAHRATIAEVQELTDLAERLSAAPPAPDSIQEEQDELVSHVRVMSAVSVSLIAIFIALTALSVLGWPWLVVAIVAIIGAWAGVGSWLHVKSSAKVYAYLNKVRASTTELDDATRHRIEALEDLRRISRAYRQYLDWSRAFGAFIHAPLGHASASAERQLHVGQGMPLNLAIGVAVPDEEAVEDVANRWRGELFRVGWLSDAWRSFVTDLPASLGNLRHHLQQDPNLLGNDPAIDGVPVLTRWSTALAESVDTRQLPQATGNRIIELTRTDAEARDRLLSRVLVRDGRGTPREVSRTDFIEGLDRSEVLGSFQPGLFNAAGAVVDIRQVRHTLSQEDATGLDVALVVVQLGGAYDPANLAGTQRPPEEPQSLQSSSDTFI</sequence>
<evidence type="ECO:0000313" key="3">
    <source>
        <dbReference type="EMBL" id="AQP50872.1"/>
    </source>
</evidence>
<dbReference type="OrthoDB" id="4427856at2"/>
<dbReference type="Proteomes" id="UP000188235">
    <property type="component" value="Chromosome"/>
</dbReference>
<gene>
    <name evidence="3" type="ORF">BW733_08550</name>
</gene>
<feature type="compositionally biased region" description="Low complexity" evidence="1">
    <location>
        <begin position="865"/>
        <end position="876"/>
    </location>
</feature>
<evidence type="ECO:0000256" key="1">
    <source>
        <dbReference type="SAM" id="MobiDB-lite"/>
    </source>
</evidence>
<evidence type="ECO:0000313" key="4">
    <source>
        <dbReference type="Proteomes" id="UP000188235"/>
    </source>
</evidence>
<protein>
    <submittedName>
        <fullName evidence="3">Uncharacterized protein</fullName>
    </submittedName>
</protein>
<feature type="region of interest" description="Disordered" evidence="1">
    <location>
        <begin position="853"/>
        <end position="876"/>
    </location>
</feature>
<dbReference type="EMBL" id="CP019607">
    <property type="protein sequence ID" value="AQP50872.1"/>
    <property type="molecule type" value="Genomic_DNA"/>
</dbReference>
<feature type="transmembrane region" description="Helical" evidence="2">
    <location>
        <begin position="540"/>
        <end position="558"/>
    </location>
</feature>